<organism evidence="2 3">
    <name type="scientific">Extremus antarcticus</name>
    <dbReference type="NCBI Taxonomy" id="702011"/>
    <lineage>
        <taxon>Eukaryota</taxon>
        <taxon>Fungi</taxon>
        <taxon>Dikarya</taxon>
        <taxon>Ascomycota</taxon>
        <taxon>Pezizomycotina</taxon>
        <taxon>Dothideomycetes</taxon>
        <taxon>Dothideomycetidae</taxon>
        <taxon>Mycosphaerellales</taxon>
        <taxon>Extremaceae</taxon>
        <taxon>Extremus</taxon>
    </lineage>
</organism>
<evidence type="ECO:0000313" key="2">
    <source>
        <dbReference type="EMBL" id="KAK3057993.1"/>
    </source>
</evidence>
<comment type="caution">
    <text evidence="2">The sequence shown here is derived from an EMBL/GenBank/DDBJ whole genome shotgun (WGS) entry which is preliminary data.</text>
</comment>
<protein>
    <submittedName>
        <fullName evidence="2">Uncharacterized protein</fullName>
    </submittedName>
</protein>
<sequence length="129" mass="14318">MSSHKTRDKSADSSSSPAPPSYAESELTEVSLGTLADLPDALSAAKARLTDFHCKKHIVQDLSPSEQLNLMILMLAARVHDLEEQQSAARIQQLEARLAAADTQNYILWVFRRNSKHYHSSYTTTGYGK</sequence>
<keyword evidence="3" id="KW-1185">Reference proteome</keyword>
<name>A0AAJ0GI66_9PEZI</name>
<dbReference type="EMBL" id="JAWDJX010000002">
    <property type="protein sequence ID" value="KAK3057993.1"/>
    <property type="molecule type" value="Genomic_DNA"/>
</dbReference>
<proteinExistence type="predicted"/>
<reference evidence="2" key="1">
    <citation type="submission" date="2023-04" db="EMBL/GenBank/DDBJ databases">
        <title>Black Yeasts Isolated from many extreme environments.</title>
        <authorList>
            <person name="Coleine C."/>
            <person name="Stajich J.E."/>
            <person name="Selbmann L."/>
        </authorList>
    </citation>
    <scope>NUCLEOTIDE SEQUENCE</scope>
    <source>
        <strain evidence="2">CCFEE 5312</strain>
    </source>
</reference>
<feature type="region of interest" description="Disordered" evidence="1">
    <location>
        <begin position="1"/>
        <end position="26"/>
    </location>
</feature>
<feature type="compositionally biased region" description="Low complexity" evidence="1">
    <location>
        <begin position="12"/>
        <end position="25"/>
    </location>
</feature>
<evidence type="ECO:0000313" key="3">
    <source>
        <dbReference type="Proteomes" id="UP001271007"/>
    </source>
</evidence>
<gene>
    <name evidence="2" type="ORF">LTR09_001070</name>
</gene>
<dbReference type="Proteomes" id="UP001271007">
    <property type="component" value="Unassembled WGS sequence"/>
</dbReference>
<accession>A0AAJ0GI66</accession>
<evidence type="ECO:0000256" key="1">
    <source>
        <dbReference type="SAM" id="MobiDB-lite"/>
    </source>
</evidence>
<dbReference type="AlphaFoldDB" id="A0AAJ0GI66"/>